<evidence type="ECO:0000259" key="7">
    <source>
        <dbReference type="Pfam" id="PF00263"/>
    </source>
</evidence>
<protein>
    <submittedName>
        <fullName evidence="9">Type IV pilus biogenesis and competence protein PilQ</fullName>
    </submittedName>
</protein>
<evidence type="ECO:0000256" key="5">
    <source>
        <dbReference type="RuleBase" id="RU004004"/>
    </source>
</evidence>
<feature type="domain" description="Type II/III secretion system secretin-like" evidence="7">
    <location>
        <begin position="327"/>
        <end position="482"/>
    </location>
</feature>
<dbReference type="InterPro" id="IPR038591">
    <property type="entry name" value="NolW-like_sf"/>
</dbReference>
<dbReference type="Proteomes" id="UP000318288">
    <property type="component" value="Unassembled WGS sequence"/>
</dbReference>
<evidence type="ECO:0000256" key="4">
    <source>
        <dbReference type="RuleBase" id="RU004003"/>
    </source>
</evidence>
<evidence type="ECO:0000256" key="3">
    <source>
        <dbReference type="ARBA" id="ARBA00023136"/>
    </source>
</evidence>
<keyword evidence="2 6" id="KW-0732">Signal</keyword>
<name>A0A5C6FB31_9BACT</name>
<dbReference type="GO" id="GO:0009306">
    <property type="term" value="P:protein secretion"/>
    <property type="evidence" value="ECO:0007669"/>
    <property type="project" value="InterPro"/>
</dbReference>
<dbReference type="PANTHER" id="PTHR30332:SF24">
    <property type="entry name" value="SECRETIN GSPD-RELATED"/>
    <property type="match status" value="1"/>
</dbReference>
<dbReference type="GO" id="GO:0009279">
    <property type="term" value="C:cell outer membrane"/>
    <property type="evidence" value="ECO:0007669"/>
    <property type="project" value="UniProtKB-SubCell"/>
</dbReference>
<evidence type="ECO:0000313" key="9">
    <source>
        <dbReference type="EMBL" id="TWU58628.1"/>
    </source>
</evidence>
<reference evidence="9 10" key="1">
    <citation type="submission" date="2019-02" db="EMBL/GenBank/DDBJ databases">
        <title>Deep-cultivation of Planctomycetes and their phenomic and genomic characterization uncovers novel biology.</title>
        <authorList>
            <person name="Wiegand S."/>
            <person name="Jogler M."/>
            <person name="Boedeker C."/>
            <person name="Pinto D."/>
            <person name="Vollmers J."/>
            <person name="Rivas-Marin E."/>
            <person name="Kohn T."/>
            <person name="Peeters S.H."/>
            <person name="Heuer A."/>
            <person name="Rast P."/>
            <person name="Oberbeckmann S."/>
            <person name="Bunk B."/>
            <person name="Jeske O."/>
            <person name="Meyerdierks A."/>
            <person name="Storesund J.E."/>
            <person name="Kallscheuer N."/>
            <person name="Luecker S."/>
            <person name="Lage O.M."/>
            <person name="Pohl T."/>
            <person name="Merkel B.J."/>
            <person name="Hornburger P."/>
            <person name="Mueller R.-W."/>
            <person name="Bruemmer F."/>
            <person name="Labrenz M."/>
            <person name="Spormann A.M."/>
            <person name="Op Den Camp H."/>
            <person name="Overmann J."/>
            <person name="Amann R."/>
            <person name="Jetten M.S.M."/>
            <person name="Mascher T."/>
            <person name="Medema M.H."/>
            <person name="Devos D.P."/>
            <person name="Kaster A.-K."/>
            <person name="Ovreas L."/>
            <person name="Rohde M."/>
            <person name="Galperin M.Y."/>
            <person name="Jogler C."/>
        </authorList>
    </citation>
    <scope>NUCLEOTIDE SEQUENCE [LARGE SCALE GENOMIC DNA]</scope>
    <source>
        <strain evidence="9 10">Poly51</strain>
    </source>
</reference>
<dbReference type="OrthoDB" id="9813141at2"/>
<dbReference type="PRINTS" id="PR00811">
    <property type="entry name" value="BCTERIALGSPD"/>
</dbReference>
<evidence type="ECO:0000256" key="1">
    <source>
        <dbReference type="ARBA" id="ARBA00004370"/>
    </source>
</evidence>
<dbReference type="InterPro" id="IPR050810">
    <property type="entry name" value="Bact_Secretion_Sys_Channel"/>
</dbReference>
<comment type="similarity">
    <text evidence="4">Belongs to the bacterial secretin family.</text>
</comment>
<sequence precursor="true">MHLIRASLLGRVALFWIACCASINAQSPAGYTGEAATAPFVLDPQSQVVSASEIPDWLKLGTIEQVDAQVDAAEVTASATLQVADLIRVNRPAPVEGVDLSSADDLVTLIATGAELTSVLRMIADHHGLNLVVAPDIAGPVTVSIRGARLDEVLDAILGVAGFSWHRVGNLLYVTGASSAGMDPRVQGRFLQVYPLDYVAAKDIEPVATSLLSQVGNAFASEAAPADQLRTREVLVVEDTAAAHQRIAQYIAQIDVPPKQVLIEAHVLQISLTNEERHGVDLLAMARVNNSGIELQGTGFTDGSTTEPTVALRIKGNDLTGLVEMIESCTNSRTLASPKLSVINHQEAKIQIGQRLPYSVSTTTQTTTVQSVEFLEVGIVLTVRPVITDDGNVLMTVLPKVSGGKILQNGFPEEETTEVQTTIMIPDGGGVVIGGLIREENLQSQSMIPWVGKIPILGHLFRRKAEESRRNELVVALVTHVIHDCVGPRQQEIIGFEEAVPDFATRELTRIPYPSGLVQ</sequence>
<evidence type="ECO:0000256" key="2">
    <source>
        <dbReference type="ARBA" id="ARBA00022729"/>
    </source>
</evidence>
<dbReference type="EMBL" id="SJPW01000002">
    <property type="protein sequence ID" value="TWU58628.1"/>
    <property type="molecule type" value="Genomic_DNA"/>
</dbReference>
<dbReference type="Pfam" id="PF03958">
    <property type="entry name" value="Secretin_N"/>
    <property type="match status" value="1"/>
</dbReference>
<accession>A0A5C6FB31</accession>
<dbReference type="InterPro" id="IPR001775">
    <property type="entry name" value="GspD/PilQ"/>
</dbReference>
<dbReference type="RefSeq" id="WP_146455661.1">
    <property type="nucleotide sequence ID" value="NZ_SJPW01000002.1"/>
</dbReference>
<comment type="subcellular location">
    <subcellularLocation>
        <location evidence="5">Cell outer membrane</location>
    </subcellularLocation>
    <subcellularLocation>
        <location evidence="1">Membrane</location>
    </subcellularLocation>
</comment>
<dbReference type="InterPro" id="IPR004846">
    <property type="entry name" value="T2SS/T3SS_dom"/>
</dbReference>
<dbReference type="GO" id="GO:0015627">
    <property type="term" value="C:type II protein secretion system complex"/>
    <property type="evidence" value="ECO:0007669"/>
    <property type="project" value="TreeGrafter"/>
</dbReference>
<comment type="caution">
    <text evidence="9">The sequence shown here is derived from an EMBL/GenBank/DDBJ whole genome shotgun (WGS) entry which is preliminary data.</text>
</comment>
<organism evidence="9 10">
    <name type="scientific">Rubripirellula tenax</name>
    <dbReference type="NCBI Taxonomy" id="2528015"/>
    <lineage>
        <taxon>Bacteria</taxon>
        <taxon>Pseudomonadati</taxon>
        <taxon>Planctomycetota</taxon>
        <taxon>Planctomycetia</taxon>
        <taxon>Pirellulales</taxon>
        <taxon>Pirellulaceae</taxon>
        <taxon>Rubripirellula</taxon>
    </lineage>
</organism>
<gene>
    <name evidence="9" type="primary">pilQ</name>
    <name evidence="9" type="ORF">Poly51_14070</name>
</gene>
<dbReference type="Gene3D" id="3.55.50.30">
    <property type="match status" value="1"/>
</dbReference>
<proteinExistence type="inferred from homology"/>
<keyword evidence="5" id="KW-0813">Transport</keyword>
<dbReference type="AlphaFoldDB" id="A0A5C6FB31"/>
<dbReference type="Gene3D" id="3.30.1370.120">
    <property type="match status" value="1"/>
</dbReference>
<keyword evidence="10" id="KW-1185">Reference proteome</keyword>
<dbReference type="InterPro" id="IPR005644">
    <property type="entry name" value="NolW-like"/>
</dbReference>
<dbReference type="PANTHER" id="PTHR30332">
    <property type="entry name" value="PROBABLE GENERAL SECRETION PATHWAY PROTEIN D"/>
    <property type="match status" value="1"/>
</dbReference>
<evidence type="ECO:0000259" key="8">
    <source>
        <dbReference type="Pfam" id="PF03958"/>
    </source>
</evidence>
<feature type="signal peptide" evidence="6">
    <location>
        <begin position="1"/>
        <end position="25"/>
    </location>
</feature>
<evidence type="ECO:0000313" key="10">
    <source>
        <dbReference type="Proteomes" id="UP000318288"/>
    </source>
</evidence>
<dbReference type="Pfam" id="PF00263">
    <property type="entry name" value="Secretin"/>
    <property type="match status" value="1"/>
</dbReference>
<feature type="domain" description="NolW-like" evidence="8">
    <location>
        <begin position="192"/>
        <end position="260"/>
    </location>
</feature>
<evidence type="ECO:0000256" key="6">
    <source>
        <dbReference type="SAM" id="SignalP"/>
    </source>
</evidence>
<keyword evidence="3" id="KW-0472">Membrane</keyword>
<feature type="chain" id="PRO_5022841219" evidence="6">
    <location>
        <begin position="26"/>
        <end position="519"/>
    </location>
</feature>